<protein>
    <submittedName>
        <fullName evidence="3">Uncharacterized protein</fullName>
    </submittedName>
</protein>
<feature type="compositionally biased region" description="Basic and acidic residues" evidence="1">
    <location>
        <begin position="520"/>
        <end position="529"/>
    </location>
</feature>
<evidence type="ECO:0000256" key="1">
    <source>
        <dbReference type="SAM" id="MobiDB-lite"/>
    </source>
</evidence>
<feature type="compositionally biased region" description="Polar residues" evidence="1">
    <location>
        <begin position="835"/>
        <end position="851"/>
    </location>
</feature>
<feature type="region of interest" description="Disordered" evidence="1">
    <location>
        <begin position="49"/>
        <end position="250"/>
    </location>
</feature>
<feature type="compositionally biased region" description="Basic and acidic residues" evidence="1">
    <location>
        <begin position="465"/>
        <end position="478"/>
    </location>
</feature>
<name>A0A5S6QKY3_TRIMR</name>
<feature type="compositionally biased region" description="Basic and acidic residues" evidence="1">
    <location>
        <begin position="320"/>
        <end position="340"/>
    </location>
</feature>
<feature type="compositionally biased region" description="Basic and acidic residues" evidence="1">
    <location>
        <begin position="386"/>
        <end position="395"/>
    </location>
</feature>
<feature type="compositionally biased region" description="Acidic residues" evidence="1">
    <location>
        <begin position="207"/>
        <end position="217"/>
    </location>
</feature>
<feature type="compositionally biased region" description="Acidic residues" evidence="1">
    <location>
        <begin position="634"/>
        <end position="645"/>
    </location>
</feature>
<reference evidence="3" key="1">
    <citation type="submission" date="2019-12" db="UniProtKB">
        <authorList>
            <consortium name="WormBaseParasite"/>
        </authorList>
    </citation>
    <scope>IDENTIFICATION</scope>
</reference>
<proteinExistence type="predicted"/>
<evidence type="ECO:0000313" key="2">
    <source>
        <dbReference type="Proteomes" id="UP000046395"/>
    </source>
</evidence>
<feature type="compositionally biased region" description="Polar residues" evidence="1">
    <location>
        <begin position="616"/>
        <end position="627"/>
    </location>
</feature>
<feature type="compositionally biased region" description="Acidic residues" evidence="1">
    <location>
        <begin position="230"/>
        <end position="240"/>
    </location>
</feature>
<feature type="compositionally biased region" description="Polar residues" evidence="1">
    <location>
        <begin position="367"/>
        <end position="385"/>
    </location>
</feature>
<accession>A0A5S6QKY3</accession>
<dbReference type="Proteomes" id="UP000046395">
    <property type="component" value="Unassembled WGS sequence"/>
</dbReference>
<feature type="compositionally biased region" description="Basic and acidic residues" evidence="1">
    <location>
        <begin position="349"/>
        <end position="360"/>
    </location>
</feature>
<feature type="compositionally biased region" description="Basic and acidic residues" evidence="1">
    <location>
        <begin position="68"/>
        <end position="88"/>
    </location>
</feature>
<feature type="compositionally biased region" description="Low complexity" evidence="1">
    <location>
        <begin position="545"/>
        <end position="557"/>
    </location>
</feature>
<feature type="compositionally biased region" description="Basic and acidic residues" evidence="1">
    <location>
        <begin position="704"/>
        <end position="714"/>
    </location>
</feature>
<feature type="region of interest" description="Disordered" evidence="1">
    <location>
        <begin position="276"/>
        <end position="735"/>
    </location>
</feature>
<sequence length="1287" mass="143258">MNETEPSYEPNALAARTHGQKAGCSCQRQRRNTNEMTTAAVFANQLTASKRGSQSFDSQQEAYDQEAPTERRVEGAMDQREELEHEEGNVAPGDSEDKATSEQTDTEPGDAYQVPPTAKLYKKSDNGPMNWPEAERWDSRQEAGRHSGMQESRDNDESITAPGVSTGRTTADESELDVFNEGHLTPEDRSADENEFLDESTLANVDMPEEDLNEGTDDNGSQEQSSVTEDVFDHEEEEEETDRKAKLNVEEAEAPTAFMDVKLEFQAANGYESEVAAAIQAEHVEEPSERSDEEKPTEEVPFAEIQTHYEEAPSNGPDEQAIHESDEADRQQTEESRKDSIAASAEGEALEHKASRRVADEQPADATDSTAEQHQAAGETSPNEHSVNEEQKTIADEEDTVIEEGTPTEMDTKEEEEDEHMFHDYDALSMNKTMLQKQQPEESGSIIEAEEEEESEDAEASIRSQDTKEQVEEERRASVQEAIDTTEPREEAKAKVERMPSTEEVPLRKPSESSILTEEGSMRDSRKVSDAAPVATPPRKESVRRSSQLSSLSVETTEPSEEVKTEVECVPATEETSLRKPSESSVLTEEGSIRDSRKSSDVTPVETPPRKESGRRLSQLSNLSEAGSKTIEETAVESMDEELEDVFPLRKPSAKKSSEPAVTTLTPIRVGAKKFSLPTEPSHEVRSASSSRRSSDVTPAATPPRKESLQRRSDLSFASATGAPAVEEISEQDVEISTEYSLSVRKAFTRKASEPAASSPLTGSRRSSRPDHTKSLDIASETPLRRESLPLHSRLSSASNLEEKEEEMPIEQIAEPSADDGHPAQEALNGEKAQAVSTPPLTPSQAGSKRSSLAGDAKPAEVPEVPEEQSGMSSRKSSSAVPAETPSRKESMRSMSKQSTTSEASIVLKEEVQVEPEALTKDRGACQLESEEVSSSSVDQGHTKSLEQPPSKIGKLYKEIPIEAEHVPAPEESDKTIVDAQAELPSARPAEKQMEETATEMGVAEMPETEAYPEERGKEEEGRKLEANEFVATSPGKASIEAPVKTKEVQASTEYRQYYPLYESRTPATMSVSSMASSYSSDYSRPYNHYVSVFDSHVSTGPFSQSNYFTLRRSTSRERMSSSLSRAGSFSRFDSYHDFSPYTASRSTAQIPVRSTSFSRFMDYYDRVKERLKRTYSRESLYTPRMTHATYSYSNVFQPSAPLYGYNYSYSYSAPRRNVYRAYSQESVYTPTYRISSYPTTRTYGAFNKIYDYYSTIKSRYTQNSSFSPFRKIRSFYRPWRFDNSLF</sequence>
<organism evidence="2 3">
    <name type="scientific">Trichuris muris</name>
    <name type="common">Mouse whipworm</name>
    <dbReference type="NCBI Taxonomy" id="70415"/>
    <lineage>
        <taxon>Eukaryota</taxon>
        <taxon>Metazoa</taxon>
        <taxon>Ecdysozoa</taxon>
        <taxon>Nematoda</taxon>
        <taxon>Enoplea</taxon>
        <taxon>Dorylaimia</taxon>
        <taxon>Trichinellida</taxon>
        <taxon>Trichuridae</taxon>
        <taxon>Trichuris</taxon>
    </lineage>
</organism>
<keyword evidence="2" id="KW-1185">Reference proteome</keyword>
<dbReference type="WBParaSite" id="TMUE_2000007834.1">
    <property type="protein sequence ID" value="TMUE_2000007834.1"/>
    <property type="gene ID" value="WBGene00300018"/>
</dbReference>
<evidence type="ECO:0000313" key="3">
    <source>
        <dbReference type="WBParaSite" id="TMUE_2000007834.1"/>
    </source>
</evidence>
<feature type="compositionally biased region" description="Basic and acidic residues" evidence="1">
    <location>
        <begin position="591"/>
        <end position="600"/>
    </location>
</feature>
<feature type="compositionally biased region" description="Basic and acidic residues" evidence="1">
    <location>
        <begin position="908"/>
        <end position="924"/>
    </location>
</feature>
<feature type="region of interest" description="Disordered" evidence="1">
    <location>
        <begin position="1"/>
        <end position="31"/>
    </location>
</feature>
<feature type="region of interest" description="Disordered" evidence="1">
    <location>
        <begin position="749"/>
        <end position="952"/>
    </location>
</feature>
<feature type="compositionally biased region" description="Basic and acidic residues" evidence="1">
    <location>
        <begin position="282"/>
        <end position="298"/>
    </location>
</feature>
<feature type="compositionally biased region" description="Acidic residues" evidence="1">
    <location>
        <begin position="448"/>
        <end position="459"/>
    </location>
</feature>
<feature type="compositionally biased region" description="Basic and acidic residues" evidence="1">
    <location>
        <begin position="486"/>
        <end position="511"/>
    </location>
</feature>
<feature type="compositionally biased region" description="Polar residues" evidence="1">
    <location>
        <begin position="49"/>
        <end position="62"/>
    </location>
</feature>
<dbReference type="STRING" id="70415.A0A5S6QKY3"/>
<feature type="compositionally biased region" description="Basic and acidic residues" evidence="1">
    <location>
        <begin position="133"/>
        <end position="145"/>
    </location>
</feature>
<feature type="compositionally biased region" description="Polar residues" evidence="1">
    <location>
        <begin position="870"/>
        <end position="880"/>
    </location>
</feature>
<feature type="compositionally biased region" description="Polar residues" evidence="1">
    <location>
        <begin position="893"/>
        <end position="904"/>
    </location>
</feature>
<feature type="compositionally biased region" description="Polar residues" evidence="1">
    <location>
        <begin position="218"/>
        <end position="228"/>
    </location>
</feature>